<dbReference type="KEGG" id="pacs:FAZ98_30490"/>
<dbReference type="InterPro" id="IPR020846">
    <property type="entry name" value="MFS_dom"/>
</dbReference>
<feature type="transmembrane region" description="Helical" evidence="5">
    <location>
        <begin position="140"/>
        <end position="161"/>
    </location>
</feature>
<gene>
    <name evidence="7" type="ORF">FAZ98_30490</name>
</gene>
<dbReference type="AlphaFoldDB" id="A0A7Z2GQJ7"/>
<sequence>MPDALSSGGRRRVVVALLMTVMVIAVLDKSVFAFAGPQIIDELKLTPAQFGSIGSAFFVLYSVSGLLVGFAANRWPARHILTAMSLVWMLAQVLTARGSGFAMLVGSRMLLGAGCGPGTAVTQHACFKWYAPRERVVPAALIQVAIMLGAVAGALMLPLVIQRAGWRFAYGLLAAVSLAWLLAWTAFGREGAHDDAAQSPASAAVSYRRLLLNRSFVLVTLAGFCSYLPTALIYSWVPVYLQRGLGLAPLQSGYVVMAATLGVIVLNLAVSTLSQRALARGASVRRALVAPPMLACLAGGLAMAALGFAAPGRTGTLALFLAGSVLVNLLPAFANSIVAFVAPVRQRGSLLAIHIGVMTSAGMLAPLLVGRAVEHLGGRIAPGFELVIGAFGLALVLSGLLGLAWIDPERTRSQLLPSELQPR</sequence>
<evidence type="ECO:0000256" key="5">
    <source>
        <dbReference type="SAM" id="Phobius"/>
    </source>
</evidence>
<evidence type="ECO:0000256" key="1">
    <source>
        <dbReference type="ARBA" id="ARBA00004141"/>
    </source>
</evidence>
<protein>
    <submittedName>
        <fullName evidence="7">MFS transporter</fullName>
    </submittedName>
</protein>
<feature type="transmembrane region" description="Helical" evidence="5">
    <location>
        <begin position="253"/>
        <end position="270"/>
    </location>
</feature>
<dbReference type="RefSeq" id="WP_158957311.1">
    <property type="nucleotide sequence ID" value="NZ_CP046916.1"/>
</dbReference>
<feature type="transmembrane region" description="Helical" evidence="5">
    <location>
        <begin position="168"/>
        <end position="187"/>
    </location>
</feature>
<dbReference type="InterPro" id="IPR011701">
    <property type="entry name" value="MFS"/>
</dbReference>
<proteinExistence type="predicted"/>
<dbReference type="GO" id="GO:0022857">
    <property type="term" value="F:transmembrane transporter activity"/>
    <property type="evidence" value="ECO:0007669"/>
    <property type="project" value="InterPro"/>
</dbReference>
<feature type="domain" description="Major facilitator superfamily (MFS) profile" evidence="6">
    <location>
        <begin position="14"/>
        <end position="410"/>
    </location>
</feature>
<feature type="transmembrane region" description="Helical" evidence="5">
    <location>
        <begin position="216"/>
        <end position="241"/>
    </location>
</feature>
<evidence type="ECO:0000313" key="7">
    <source>
        <dbReference type="EMBL" id="QGZ66148.1"/>
    </source>
</evidence>
<evidence type="ECO:0000256" key="3">
    <source>
        <dbReference type="ARBA" id="ARBA00022989"/>
    </source>
</evidence>
<evidence type="ECO:0000256" key="4">
    <source>
        <dbReference type="ARBA" id="ARBA00023136"/>
    </source>
</evidence>
<feature type="transmembrane region" description="Helical" evidence="5">
    <location>
        <begin position="12"/>
        <end position="36"/>
    </location>
</feature>
<dbReference type="Proteomes" id="UP000433577">
    <property type="component" value="Chromosome 4"/>
</dbReference>
<dbReference type="OrthoDB" id="8596007at2"/>
<name>A0A7Z2GQJ7_9BURK</name>
<dbReference type="PANTHER" id="PTHR11662:SF450">
    <property type="entry name" value="BLR1003 PROTEIN"/>
    <property type="match status" value="1"/>
</dbReference>
<reference evidence="7 8" key="1">
    <citation type="submission" date="2019-12" db="EMBL/GenBank/DDBJ databases">
        <title>Paraburkholderia acidiphila 7Q-K02 sp. nov and Paraburkholderia acidisoli DHF22 sp. nov., two strains isolated from forest soil.</title>
        <authorList>
            <person name="Gao Z."/>
            <person name="Qiu L."/>
        </authorList>
    </citation>
    <scope>NUCLEOTIDE SEQUENCE [LARGE SCALE GENOMIC DNA]</scope>
    <source>
        <strain evidence="7 8">DHF22</strain>
    </source>
</reference>
<organism evidence="7 8">
    <name type="scientific">Paraburkholderia acidisoli</name>
    <dbReference type="NCBI Taxonomy" id="2571748"/>
    <lineage>
        <taxon>Bacteria</taxon>
        <taxon>Pseudomonadati</taxon>
        <taxon>Pseudomonadota</taxon>
        <taxon>Betaproteobacteria</taxon>
        <taxon>Burkholderiales</taxon>
        <taxon>Burkholderiaceae</taxon>
        <taxon>Paraburkholderia</taxon>
    </lineage>
</organism>
<feature type="transmembrane region" description="Helical" evidence="5">
    <location>
        <begin position="317"/>
        <end position="342"/>
    </location>
</feature>
<dbReference type="Pfam" id="PF07690">
    <property type="entry name" value="MFS_1"/>
    <property type="match status" value="1"/>
</dbReference>
<keyword evidence="2 5" id="KW-0812">Transmembrane</keyword>
<dbReference type="Gene3D" id="1.20.1250.20">
    <property type="entry name" value="MFS general substrate transporter like domains"/>
    <property type="match status" value="2"/>
</dbReference>
<feature type="transmembrane region" description="Helical" evidence="5">
    <location>
        <begin position="381"/>
        <end position="406"/>
    </location>
</feature>
<dbReference type="SUPFAM" id="SSF103473">
    <property type="entry name" value="MFS general substrate transporter"/>
    <property type="match status" value="1"/>
</dbReference>
<evidence type="ECO:0000256" key="2">
    <source>
        <dbReference type="ARBA" id="ARBA00022692"/>
    </source>
</evidence>
<feature type="transmembrane region" description="Helical" evidence="5">
    <location>
        <begin position="290"/>
        <end position="310"/>
    </location>
</feature>
<comment type="subcellular location">
    <subcellularLocation>
        <location evidence="1">Membrane</location>
        <topology evidence="1">Multi-pass membrane protein</topology>
    </subcellularLocation>
</comment>
<dbReference type="InterPro" id="IPR036259">
    <property type="entry name" value="MFS_trans_sf"/>
</dbReference>
<dbReference type="PANTHER" id="PTHR11662">
    <property type="entry name" value="SOLUTE CARRIER FAMILY 17"/>
    <property type="match status" value="1"/>
</dbReference>
<dbReference type="EMBL" id="CP046916">
    <property type="protein sequence ID" value="QGZ66148.1"/>
    <property type="molecule type" value="Genomic_DNA"/>
</dbReference>
<dbReference type="PROSITE" id="PS50850">
    <property type="entry name" value="MFS"/>
    <property type="match status" value="1"/>
</dbReference>
<dbReference type="GO" id="GO:0016020">
    <property type="term" value="C:membrane"/>
    <property type="evidence" value="ECO:0007669"/>
    <property type="project" value="UniProtKB-SubCell"/>
</dbReference>
<keyword evidence="4 5" id="KW-0472">Membrane</keyword>
<keyword evidence="3 5" id="KW-1133">Transmembrane helix</keyword>
<evidence type="ECO:0000313" key="8">
    <source>
        <dbReference type="Proteomes" id="UP000433577"/>
    </source>
</evidence>
<accession>A0A7Z2GQJ7</accession>
<keyword evidence="8" id="KW-1185">Reference proteome</keyword>
<dbReference type="InterPro" id="IPR050382">
    <property type="entry name" value="MFS_Na/Anion_cotransporter"/>
</dbReference>
<feature type="transmembrane region" description="Helical" evidence="5">
    <location>
        <begin position="348"/>
        <end position="369"/>
    </location>
</feature>
<evidence type="ECO:0000259" key="6">
    <source>
        <dbReference type="PROSITE" id="PS50850"/>
    </source>
</evidence>
<feature type="transmembrane region" description="Helical" evidence="5">
    <location>
        <begin position="48"/>
        <end position="68"/>
    </location>
</feature>